<dbReference type="Proteomes" id="UP000273973">
    <property type="component" value="Unassembled WGS sequence"/>
</dbReference>
<dbReference type="NCBIfam" id="TIGR01847">
    <property type="entry name" value="bacteriocin_sig"/>
    <property type="match status" value="1"/>
</dbReference>
<reference evidence="1 2" key="2">
    <citation type="submission" date="2018-12" db="EMBL/GenBank/DDBJ databases">
        <title>Whole-genome sequences of fifteen clinical Streptococcus suis strains isolated from pigs between 2006 and 2018.</title>
        <authorList>
            <person name="Stevens M.J.A."/>
            <person name="Cernela N."/>
            <person name="Spoerry Serrano N."/>
            <person name="Schmitt S."/>
            <person name="Schrenzel J."/>
            <person name="Stephan R."/>
        </authorList>
    </citation>
    <scope>NUCLEOTIDE SEQUENCE [LARGE SCALE GENOMIC DNA]</scope>
    <source>
        <strain evidence="1 2">SS1014</strain>
    </source>
</reference>
<dbReference type="InterPro" id="IPR010133">
    <property type="entry name" value="Bacteriocin_signal_seq"/>
</dbReference>
<dbReference type="RefSeq" id="WP_079267509.1">
    <property type="nucleotide sequence ID" value="NZ_JAMWEK010000002.1"/>
</dbReference>
<dbReference type="NCBIfam" id="TIGR03949">
    <property type="entry name" value="bact_IIb_cerein"/>
    <property type="match status" value="1"/>
</dbReference>
<name>A0A3R8SAT7_STRSU</name>
<sequence length="36" mass="3994">MKELNKEELQSISGGSVPIILLPNGKLVKWILGLFK</sequence>
<accession>A0A3R8SAT7</accession>
<dbReference type="AlphaFoldDB" id="A0A3R8SAT7"/>
<evidence type="ECO:0000313" key="1">
    <source>
        <dbReference type="EMBL" id="RRR43692.1"/>
    </source>
</evidence>
<evidence type="ECO:0000313" key="2">
    <source>
        <dbReference type="Proteomes" id="UP000273973"/>
    </source>
</evidence>
<dbReference type="InterPro" id="IPR023991">
    <property type="entry name" value="Bacteriocin_IIb_lactobn/cerein"/>
</dbReference>
<protein>
    <submittedName>
        <fullName evidence="1">Class IIb bacteriocin, lactobin A/cerein 7B family</fullName>
    </submittedName>
</protein>
<organism evidence="1 2">
    <name type="scientific">Streptococcus suis</name>
    <dbReference type="NCBI Taxonomy" id="1307"/>
    <lineage>
        <taxon>Bacteria</taxon>
        <taxon>Bacillati</taxon>
        <taxon>Bacillota</taxon>
        <taxon>Bacilli</taxon>
        <taxon>Lactobacillales</taxon>
        <taxon>Streptococcaceae</taxon>
        <taxon>Streptococcus</taxon>
    </lineage>
</organism>
<gene>
    <name evidence="1" type="ORF">EJA00_09855</name>
</gene>
<comment type="caution">
    <text evidence="1">The sequence shown here is derived from an EMBL/GenBank/DDBJ whole genome shotgun (WGS) entry which is preliminary data.</text>
</comment>
<proteinExistence type="predicted"/>
<dbReference type="EMBL" id="RSDG01000091">
    <property type="protein sequence ID" value="RRR43692.1"/>
    <property type="molecule type" value="Genomic_DNA"/>
</dbReference>
<reference evidence="1 2" key="1">
    <citation type="submission" date="2018-11" db="EMBL/GenBank/DDBJ databases">
        <authorList>
            <person name="Stevens M.J."/>
            <person name="Cernela N."/>
            <person name="Spoerry Serrano N."/>
            <person name="Schmitt S."/>
            <person name="Schrenzel J."/>
            <person name="Stephan R."/>
        </authorList>
    </citation>
    <scope>NUCLEOTIDE SEQUENCE [LARGE SCALE GENOMIC DNA]</scope>
    <source>
        <strain evidence="1 2">SS1014</strain>
    </source>
</reference>